<keyword evidence="2" id="KW-1185">Reference proteome</keyword>
<accession>A0ACC2EK19</accession>
<protein>
    <submittedName>
        <fullName evidence="1">Uncharacterized protein</fullName>
    </submittedName>
</protein>
<gene>
    <name evidence="1" type="ORF">O6H91_02G118800</name>
</gene>
<evidence type="ECO:0000313" key="1">
    <source>
        <dbReference type="EMBL" id="KAJ7566794.1"/>
    </source>
</evidence>
<dbReference type="EMBL" id="CM055093">
    <property type="protein sequence ID" value="KAJ7566794.1"/>
    <property type="molecule type" value="Genomic_DNA"/>
</dbReference>
<proteinExistence type="predicted"/>
<sequence length="352" mass="38857">MLPCIVCTKRADDEDEDAYNANTPKSFAERVAMKSLTSQLKDMVLKASATYRQCKPGSAAIFDHGAPSFKEYAAISNVSSEGDHLKSSQQFALPISKSEEHVNASSPRPQGIKANYAHGEEAYSHSRKPFQVPQQEIPNDKSFSKDDQGQEWVAQVEPGVLITFLALSDGGNELRRIRFNREMFNKRQAESWWTLNSERVHELYNVCLKDKSAAGLRSANSSNEVKSLDELSPSASPNSPRLAGDTTNSSLGPSCKSSTSNPGSETVNNDVADVAASGASSTADSEWVTEDEPGVFVTVKIMPGGTKTLKRVRFSCDTFNEQQAKLWWEKNRFRIHEQYLRKNMPGASYTSI</sequence>
<dbReference type="Proteomes" id="UP001162992">
    <property type="component" value="Chromosome 2"/>
</dbReference>
<reference evidence="2" key="1">
    <citation type="journal article" date="2024" name="Proc. Natl. Acad. Sci. U.S.A.">
        <title>Extraordinary preservation of gene collinearity over three hundred million years revealed in homosporous lycophytes.</title>
        <authorList>
            <person name="Li C."/>
            <person name="Wickell D."/>
            <person name="Kuo L.Y."/>
            <person name="Chen X."/>
            <person name="Nie B."/>
            <person name="Liao X."/>
            <person name="Peng D."/>
            <person name="Ji J."/>
            <person name="Jenkins J."/>
            <person name="Williams M."/>
            <person name="Shu S."/>
            <person name="Plott C."/>
            <person name="Barry K."/>
            <person name="Rajasekar S."/>
            <person name="Grimwood J."/>
            <person name="Han X."/>
            <person name="Sun S."/>
            <person name="Hou Z."/>
            <person name="He W."/>
            <person name="Dai G."/>
            <person name="Sun C."/>
            <person name="Schmutz J."/>
            <person name="Leebens-Mack J.H."/>
            <person name="Li F.W."/>
            <person name="Wang L."/>
        </authorList>
    </citation>
    <scope>NUCLEOTIDE SEQUENCE [LARGE SCALE GENOMIC DNA]</scope>
    <source>
        <strain evidence="2">cv. PW_Plant_1</strain>
    </source>
</reference>
<evidence type="ECO:0000313" key="2">
    <source>
        <dbReference type="Proteomes" id="UP001162992"/>
    </source>
</evidence>
<comment type="caution">
    <text evidence="1">The sequence shown here is derived from an EMBL/GenBank/DDBJ whole genome shotgun (WGS) entry which is preliminary data.</text>
</comment>
<name>A0ACC2EK19_DIPCM</name>
<organism evidence="1 2">
    <name type="scientific">Diphasiastrum complanatum</name>
    <name type="common">Issler's clubmoss</name>
    <name type="synonym">Lycopodium complanatum</name>
    <dbReference type="NCBI Taxonomy" id="34168"/>
    <lineage>
        <taxon>Eukaryota</taxon>
        <taxon>Viridiplantae</taxon>
        <taxon>Streptophyta</taxon>
        <taxon>Embryophyta</taxon>
        <taxon>Tracheophyta</taxon>
        <taxon>Lycopodiopsida</taxon>
        <taxon>Lycopodiales</taxon>
        <taxon>Lycopodiaceae</taxon>
        <taxon>Lycopodioideae</taxon>
        <taxon>Diphasiastrum</taxon>
    </lineage>
</organism>